<accession>A0AAD5WFT6</accession>
<dbReference type="SMART" id="SM01123">
    <property type="entry name" value="DBP10CT"/>
    <property type="match status" value="1"/>
</dbReference>
<dbReference type="InterPro" id="IPR012541">
    <property type="entry name" value="DBP10_C"/>
</dbReference>
<keyword evidence="3" id="KW-1185">Reference proteome</keyword>
<reference evidence="2" key="1">
    <citation type="submission" date="2021-06" db="EMBL/GenBank/DDBJ databases">
        <title>Parelaphostrongylus tenuis whole genome reference sequence.</title>
        <authorList>
            <person name="Garwood T.J."/>
            <person name="Larsen P.A."/>
            <person name="Fountain-Jones N.M."/>
            <person name="Garbe J.R."/>
            <person name="Macchietto M.G."/>
            <person name="Kania S.A."/>
            <person name="Gerhold R.W."/>
            <person name="Richards J.E."/>
            <person name="Wolf T.M."/>
        </authorList>
    </citation>
    <scope>NUCLEOTIDE SEQUENCE</scope>
    <source>
        <strain evidence="2">MNPRO001-30</strain>
        <tissue evidence="2">Meninges</tissue>
    </source>
</reference>
<feature type="domain" description="DBP10 C-terminal" evidence="1">
    <location>
        <begin position="137"/>
        <end position="194"/>
    </location>
</feature>
<dbReference type="EMBL" id="JAHQIW010006276">
    <property type="protein sequence ID" value="KAJ1368704.1"/>
    <property type="molecule type" value="Genomic_DNA"/>
</dbReference>
<dbReference type="Pfam" id="PF08147">
    <property type="entry name" value="DBP10CT"/>
    <property type="match status" value="1"/>
</dbReference>
<dbReference type="AlphaFoldDB" id="A0AAD5WFT6"/>
<dbReference type="GO" id="GO:0003724">
    <property type="term" value="F:RNA helicase activity"/>
    <property type="evidence" value="ECO:0007669"/>
    <property type="project" value="InterPro"/>
</dbReference>
<proteinExistence type="predicted"/>
<name>A0AAD5WFT6_PARTN</name>
<dbReference type="Proteomes" id="UP001196413">
    <property type="component" value="Unassembled WGS sequence"/>
</dbReference>
<evidence type="ECO:0000259" key="1">
    <source>
        <dbReference type="SMART" id="SM01123"/>
    </source>
</evidence>
<comment type="caution">
    <text evidence="2">The sequence shown here is derived from an EMBL/GenBank/DDBJ whole genome shotgun (WGS) entry which is preliminary data.</text>
</comment>
<dbReference type="GO" id="GO:0003723">
    <property type="term" value="F:RNA binding"/>
    <property type="evidence" value="ECO:0007669"/>
    <property type="project" value="InterPro"/>
</dbReference>
<organism evidence="2 3">
    <name type="scientific">Parelaphostrongylus tenuis</name>
    <name type="common">Meningeal worm</name>
    <dbReference type="NCBI Taxonomy" id="148309"/>
    <lineage>
        <taxon>Eukaryota</taxon>
        <taxon>Metazoa</taxon>
        <taxon>Ecdysozoa</taxon>
        <taxon>Nematoda</taxon>
        <taxon>Chromadorea</taxon>
        <taxon>Rhabditida</taxon>
        <taxon>Rhabditina</taxon>
        <taxon>Rhabditomorpha</taxon>
        <taxon>Strongyloidea</taxon>
        <taxon>Metastrongylidae</taxon>
        <taxon>Parelaphostrongylus</taxon>
    </lineage>
</organism>
<gene>
    <name evidence="2" type="ORF">KIN20_029960</name>
</gene>
<sequence length="319" mass="36456">MIRGIPSFCSFLSSSRSLPDDISVTGAGYGVNDKSEFTEYLKEELLLSAVSYYLIGVPQITYHSPKQDTIMIRGIPSFCSFLSSSRSLPDDISVTGAGYGVNDKSEFTEYLKEELLLSAVSYYLIGVPQITYHSPKQDTKLVHHYIFYVFLRDRKKNRLLEVVHGDVIKRIRTEDGTWLPASYKTGRYEDWKKKQKIGYKKNGEDEQRDDEEATHRMGNICRQDRWKKHNNKHRSKGAKLEIRNVSQIKKIRKKSIKLQDYMEHRRLENLKKKAARMGGGGKKGFGKKRGSRHRCSVRLLGVGHVSPSNGLISCSARLS</sequence>
<protein>
    <recommendedName>
        <fullName evidence="1">DBP10 C-terminal domain-containing protein</fullName>
    </recommendedName>
</protein>
<dbReference type="GO" id="GO:0005524">
    <property type="term" value="F:ATP binding"/>
    <property type="evidence" value="ECO:0007669"/>
    <property type="project" value="InterPro"/>
</dbReference>
<evidence type="ECO:0000313" key="3">
    <source>
        <dbReference type="Proteomes" id="UP001196413"/>
    </source>
</evidence>
<evidence type="ECO:0000313" key="2">
    <source>
        <dbReference type="EMBL" id="KAJ1368704.1"/>
    </source>
</evidence>
<dbReference type="GO" id="GO:0005634">
    <property type="term" value="C:nucleus"/>
    <property type="evidence" value="ECO:0007669"/>
    <property type="project" value="InterPro"/>
</dbReference>